<evidence type="ECO:0000256" key="11">
    <source>
        <dbReference type="ARBA" id="ARBA00023136"/>
    </source>
</evidence>
<keyword evidence="3" id="KW-0813">Transport</keyword>
<keyword evidence="8" id="KW-0625">Polysaccharide transport</keyword>
<feature type="domain" description="SLBB" evidence="17">
    <location>
        <begin position="165"/>
        <end position="243"/>
    </location>
</feature>
<dbReference type="InterPro" id="IPR054765">
    <property type="entry name" value="SLBB_dom"/>
</dbReference>
<dbReference type="InterPro" id="IPR003715">
    <property type="entry name" value="Poly_export_N"/>
</dbReference>
<dbReference type="EMBL" id="JAUHJS010000007">
    <property type="protein sequence ID" value="MDN4166605.1"/>
    <property type="molecule type" value="Genomic_DNA"/>
</dbReference>
<proteinExistence type="inferred from homology"/>
<comment type="similarity">
    <text evidence="2">Belongs to the BexD/CtrA/VexA family.</text>
</comment>
<evidence type="ECO:0000259" key="17">
    <source>
        <dbReference type="Pfam" id="PF22461"/>
    </source>
</evidence>
<sequence length="278" mass="31279">MIELYTSAKQRKWGVKGLVSAIGLVLLFACVPNKKLVYLQEGAELKERKSIETDTVLRTHTMEIREYRIQPLDILSVNFESLTSEEYDFFSKVAPFQQGGAGAGQAFLAFNGILVDANGDLEYPVVGKIQVAGLTVFEAQEKVQRIASQYMRDVIVRIRLLNFRYTVLGEVRAEQTVTSFNTRLTLMEAIGLVGGLSDMADRSRVKVIRQKGAVSEVFYVNLLDEDLMNSPLYYVQQNDIIIVPPLHQRPFRTYFAQNLALFTSSISAVLVIITLLSR</sequence>
<dbReference type="InterPro" id="IPR049712">
    <property type="entry name" value="Poly_export"/>
</dbReference>
<comment type="caution">
    <text evidence="18">The sequence shown here is derived from an EMBL/GenBank/DDBJ whole genome shotgun (WGS) entry which is preliminary data.</text>
</comment>
<dbReference type="RefSeq" id="WP_320005143.1">
    <property type="nucleotide sequence ID" value="NZ_JAUHJS010000007.1"/>
</dbReference>
<evidence type="ECO:0000256" key="15">
    <source>
        <dbReference type="SAM" id="Phobius"/>
    </source>
</evidence>
<dbReference type="Proteomes" id="UP001168552">
    <property type="component" value="Unassembled WGS sequence"/>
</dbReference>
<evidence type="ECO:0000256" key="13">
    <source>
        <dbReference type="ARBA" id="ARBA00023237"/>
    </source>
</evidence>
<feature type="domain" description="Polysaccharide export protein N-terminal" evidence="16">
    <location>
        <begin position="65"/>
        <end position="160"/>
    </location>
</feature>
<evidence type="ECO:0000259" key="16">
    <source>
        <dbReference type="Pfam" id="PF02563"/>
    </source>
</evidence>
<keyword evidence="10" id="KW-0626">Porin</keyword>
<dbReference type="Pfam" id="PF02563">
    <property type="entry name" value="Poly_export"/>
    <property type="match status" value="1"/>
</dbReference>
<keyword evidence="9" id="KW-0406">Ion transport</keyword>
<evidence type="ECO:0000256" key="10">
    <source>
        <dbReference type="ARBA" id="ARBA00023114"/>
    </source>
</evidence>
<evidence type="ECO:0000256" key="2">
    <source>
        <dbReference type="ARBA" id="ARBA00009450"/>
    </source>
</evidence>
<protein>
    <submittedName>
        <fullName evidence="18">Polysaccharide biosynthesis/export family protein</fullName>
    </submittedName>
</protein>
<keyword evidence="12" id="KW-0564">Palmitate</keyword>
<dbReference type="PANTHER" id="PTHR33619">
    <property type="entry name" value="POLYSACCHARIDE EXPORT PROTEIN GFCE-RELATED"/>
    <property type="match status" value="1"/>
</dbReference>
<accession>A0ABT8F831</accession>
<evidence type="ECO:0000256" key="6">
    <source>
        <dbReference type="ARBA" id="ARBA00022692"/>
    </source>
</evidence>
<evidence type="ECO:0000256" key="3">
    <source>
        <dbReference type="ARBA" id="ARBA00022448"/>
    </source>
</evidence>
<evidence type="ECO:0000313" key="18">
    <source>
        <dbReference type="EMBL" id="MDN4166605.1"/>
    </source>
</evidence>
<evidence type="ECO:0000256" key="1">
    <source>
        <dbReference type="ARBA" id="ARBA00004571"/>
    </source>
</evidence>
<keyword evidence="5" id="KW-0762">Sugar transport</keyword>
<comment type="subcellular location">
    <subcellularLocation>
        <location evidence="1">Cell outer membrane</location>
        <topology evidence="1">Multi-pass membrane protein</topology>
    </subcellularLocation>
</comment>
<keyword evidence="4" id="KW-1134">Transmembrane beta strand</keyword>
<evidence type="ECO:0000256" key="9">
    <source>
        <dbReference type="ARBA" id="ARBA00023065"/>
    </source>
</evidence>
<keyword evidence="15" id="KW-1133">Transmembrane helix</keyword>
<evidence type="ECO:0000256" key="7">
    <source>
        <dbReference type="ARBA" id="ARBA00022729"/>
    </source>
</evidence>
<keyword evidence="7" id="KW-0732">Signal</keyword>
<keyword evidence="6 15" id="KW-0812">Transmembrane</keyword>
<reference evidence="18" key="1">
    <citation type="submission" date="2023-06" db="EMBL/GenBank/DDBJ databases">
        <title>Cytophagales bacterium Strain LB-30, isolated from soil.</title>
        <authorList>
            <person name="Liu B."/>
        </authorList>
    </citation>
    <scope>NUCLEOTIDE SEQUENCE</scope>
    <source>
        <strain evidence="18">LB-30</strain>
    </source>
</reference>
<keyword evidence="19" id="KW-1185">Reference proteome</keyword>
<feature type="transmembrane region" description="Helical" evidence="15">
    <location>
        <begin position="13"/>
        <end position="31"/>
    </location>
</feature>
<evidence type="ECO:0000256" key="8">
    <source>
        <dbReference type="ARBA" id="ARBA00023047"/>
    </source>
</evidence>
<evidence type="ECO:0000256" key="14">
    <source>
        <dbReference type="ARBA" id="ARBA00023288"/>
    </source>
</evidence>
<keyword evidence="13" id="KW-0998">Cell outer membrane</keyword>
<dbReference type="PANTHER" id="PTHR33619:SF3">
    <property type="entry name" value="POLYSACCHARIDE EXPORT PROTEIN GFCE-RELATED"/>
    <property type="match status" value="1"/>
</dbReference>
<feature type="transmembrane region" description="Helical" evidence="15">
    <location>
        <begin position="259"/>
        <end position="277"/>
    </location>
</feature>
<dbReference type="Pfam" id="PF22461">
    <property type="entry name" value="SLBB_2"/>
    <property type="match status" value="1"/>
</dbReference>
<organism evidence="18 19">
    <name type="scientific">Shiella aurantiaca</name>
    <dbReference type="NCBI Taxonomy" id="3058365"/>
    <lineage>
        <taxon>Bacteria</taxon>
        <taxon>Pseudomonadati</taxon>
        <taxon>Bacteroidota</taxon>
        <taxon>Cytophagia</taxon>
        <taxon>Cytophagales</taxon>
        <taxon>Shiellaceae</taxon>
        <taxon>Shiella</taxon>
    </lineage>
</organism>
<evidence type="ECO:0000313" key="19">
    <source>
        <dbReference type="Proteomes" id="UP001168552"/>
    </source>
</evidence>
<evidence type="ECO:0000256" key="4">
    <source>
        <dbReference type="ARBA" id="ARBA00022452"/>
    </source>
</evidence>
<evidence type="ECO:0000256" key="5">
    <source>
        <dbReference type="ARBA" id="ARBA00022597"/>
    </source>
</evidence>
<keyword evidence="14" id="KW-0449">Lipoprotein</keyword>
<dbReference type="Gene3D" id="3.10.560.10">
    <property type="entry name" value="Outer membrane lipoprotein wza domain like"/>
    <property type="match status" value="1"/>
</dbReference>
<gene>
    <name evidence="18" type="ORF">QWY31_13935</name>
</gene>
<evidence type="ECO:0000256" key="12">
    <source>
        <dbReference type="ARBA" id="ARBA00023139"/>
    </source>
</evidence>
<name>A0ABT8F831_9BACT</name>
<dbReference type="Gene3D" id="3.30.1950.10">
    <property type="entry name" value="wza like domain"/>
    <property type="match status" value="1"/>
</dbReference>
<keyword evidence="11 15" id="KW-0472">Membrane</keyword>